<dbReference type="InterPro" id="IPR025390">
    <property type="entry name" value="Dsc3_C"/>
</dbReference>
<dbReference type="OrthoDB" id="2556122at2759"/>
<evidence type="ECO:0000313" key="6">
    <source>
        <dbReference type="Proteomes" id="UP000094455"/>
    </source>
</evidence>
<dbReference type="AlphaFoldDB" id="A0A1E3NI87"/>
<dbReference type="STRING" id="763406.A0A1E3NI87"/>
<dbReference type="RefSeq" id="XP_019016909.1">
    <property type="nucleotide sequence ID" value="XM_019164440.1"/>
</dbReference>
<feature type="domain" description="DSC E3 ubiquitin ligase complex subunit 3 C-terminal" evidence="4">
    <location>
        <begin position="133"/>
        <end position="308"/>
    </location>
</feature>
<reference evidence="5 6" key="1">
    <citation type="journal article" date="2016" name="Proc. Natl. Acad. Sci. U.S.A.">
        <title>Comparative genomics of biotechnologically important yeasts.</title>
        <authorList>
            <person name="Riley R."/>
            <person name="Haridas S."/>
            <person name="Wolfe K.H."/>
            <person name="Lopes M.R."/>
            <person name="Hittinger C.T."/>
            <person name="Goeker M."/>
            <person name="Salamov A.A."/>
            <person name="Wisecaver J.H."/>
            <person name="Long T.M."/>
            <person name="Calvey C.H."/>
            <person name="Aerts A.L."/>
            <person name="Barry K.W."/>
            <person name="Choi C."/>
            <person name="Clum A."/>
            <person name="Coughlan A.Y."/>
            <person name="Deshpande S."/>
            <person name="Douglass A.P."/>
            <person name="Hanson S.J."/>
            <person name="Klenk H.-P."/>
            <person name="LaButti K.M."/>
            <person name="Lapidus A."/>
            <person name="Lindquist E.A."/>
            <person name="Lipzen A.M."/>
            <person name="Meier-Kolthoff J.P."/>
            <person name="Ohm R.A."/>
            <person name="Otillar R.P."/>
            <person name="Pangilinan J.L."/>
            <person name="Peng Y."/>
            <person name="Rokas A."/>
            <person name="Rosa C.A."/>
            <person name="Scheuner C."/>
            <person name="Sibirny A.A."/>
            <person name="Slot J.C."/>
            <person name="Stielow J.B."/>
            <person name="Sun H."/>
            <person name="Kurtzman C.P."/>
            <person name="Blackwell M."/>
            <person name="Grigoriev I.V."/>
            <person name="Jeffries T.W."/>
        </authorList>
    </citation>
    <scope>NUCLEOTIDE SEQUENCE [LARGE SCALE GENOMIC DNA]</scope>
    <source>
        <strain evidence="5 6">NRRL Y-2026</strain>
    </source>
</reference>
<feature type="compositionally biased region" description="Low complexity" evidence="1">
    <location>
        <begin position="221"/>
        <end position="239"/>
    </location>
</feature>
<keyword evidence="6" id="KW-1185">Reference proteome</keyword>
<dbReference type="GO" id="GO:0005783">
    <property type="term" value="C:endoplasmic reticulum"/>
    <property type="evidence" value="ECO:0007669"/>
    <property type="project" value="TreeGrafter"/>
</dbReference>
<proteinExistence type="predicted"/>
<feature type="transmembrane region" description="Helical" evidence="2">
    <location>
        <begin position="259"/>
        <end position="280"/>
    </location>
</feature>
<keyword evidence="2" id="KW-0812">Transmembrane</keyword>
<organism evidence="5 6">
    <name type="scientific">Pichia membranifaciens NRRL Y-2026</name>
    <dbReference type="NCBI Taxonomy" id="763406"/>
    <lineage>
        <taxon>Eukaryota</taxon>
        <taxon>Fungi</taxon>
        <taxon>Dikarya</taxon>
        <taxon>Ascomycota</taxon>
        <taxon>Saccharomycotina</taxon>
        <taxon>Pichiomycetes</taxon>
        <taxon>Pichiales</taxon>
        <taxon>Pichiaceae</taxon>
        <taxon>Pichia</taxon>
    </lineage>
</organism>
<sequence length="312" mass="34444">MKVQLVVRYVNALKDTVIEADSDSEIVKNLPTSYIREQIREMHPELVRKRLKLLHNGRVLMSHTDFTKEIAYLQKSWDDYDDDDAVRAGASGATGPVKIYFHCIVGDNLSDQELADEEKLDQQPVKSTTEAPKGFDRLLSQGFSADDIEDLRRQFFRLHGTQLPANANATQIRELEDRWIDSSVNHEIDEFPANLRLNLASNGTDSAYRANGGSEDEDLDASTAEGAGSPGASAARGGTTETVNVREQMILRDTQIHKGMFIGVCVGFALGGLALLLLFMDVGGVFGKRTRMAVISGVVVNLCFGILRLWGQ</sequence>
<gene>
    <name evidence="5" type="ORF">PICMEDRAFT_73297</name>
</gene>
<dbReference type="PANTHER" id="PTHR28049:SF1">
    <property type="entry name" value="DSC E3 UBIQUITIN LIGASE COMPLEX SUBUNIT 3"/>
    <property type="match status" value="1"/>
</dbReference>
<keyword evidence="2" id="KW-0472">Membrane</keyword>
<evidence type="ECO:0000259" key="4">
    <source>
        <dbReference type="Pfam" id="PF13373"/>
    </source>
</evidence>
<evidence type="ECO:0008006" key="7">
    <source>
        <dbReference type="Google" id="ProtNLM"/>
    </source>
</evidence>
<dbReference type="PANTHER" id="PTHR28049">
    <property type="entry name" value="TRANSMEMBRANE PROTEIN YOR223W"/>
    <property type="match status" value="1"/>
</dbReference>
<feature type="transmembrane region" description="Helical" evidence="2">
    <location>
        <begin position="292"/>
        <end position="310"/>
    </location>
</feature>
<accession>A0A1E3NI87</accession>
<evidence type="ECO:0000259" key="3">
    <source>
        <dbReference type="Pfam" id="PF10302"/>
    </source>
</evidence>
<dbReference type="Pfam" id="PF13373">
    <property type="entry name" value="Dsc3_C"/>
    <property type="match status" value="1"/>
</dbReference>
<dbReference type="InterPro" id="IPR019413">
    <property type="entry name" value="Dsc3_ub-like_dom"/>
</dbReference>
<dbReference type="GO" id="GO:0044695">
    <property type="term" value="C:Dsc E3 ubiquitin ligase complex"/>
    <property type="evidence" value="ECO:0007669"/>
    <property type="project" value="InterPro"/>
</dbReference>
<protein>
    <recommendedName>
        <fullName evidence="7">DSC E3 ubiquitin ligase complex subunit 3 C-terminal domain-containing protein</fullName>
    </recommendedName>
</protein>
<dbReference type="GeneID" id="30181127"/>
<feature type="region of interest" description="Disordered" evidence="1">
    <location>
        <begin position="207"/>
        <end position="239"/>
    </location>
</feature>
<keyword evidence="2" id="KW-1133">Transmembrane helix</keyword>
<evidence type="ECO:0000256" key="2">
    <source>
        <dbReference type="SAM" id="Phobius"/>
    </source>
</evidence>
<dbReference type="EMBL" id="KV454004">
    <property type="protein sequence ID" value="ODQ45796.1"/>
    <property type="molecule type" value="Genomic_DNA"/>
</dbReference>
<dbReference type="Proteomes" id="UP000094455">
    <property type="component" value="Unassembled WGS sequence"/>
</dbReference>
<evidence type="ECO:0000313" key="5">
    <source>
        <dbReference type="EMBL" id="ODQ45796.1"/>
    </source>
</evidence>
<evidence type="ECO:0000256" key="1">
    <source>
        <dbReference type="SAM" id="MobiDB-lite"/>
    </source>
</evidence>
<feature type="domain" description="DSC E3 ubiquitin ligase complex subunit 3 ubiquitin-like" evidence="3">
    <location>
        <begin position="4"/>
        <end position="107"/>
    </location>
</feature>
<dbReference type="InterPro" id="IPR045226">
    <property type="entry name" value="Dsc3"/>
</dbReference>
<name>A0A1E3NI87_9ASCO</name>
<dbReference type="Pfam" id="PF10302">
    <property type="entry name" value="Dsc3_N"/>
    <property type="match status" value="1"/>
</dbReference>